<name>A0A3S9ULI7_9CAUD</name>
<sequence length="93" mass="9470">MMAKQPVLKIDTRAIAKIAKGAAAQRVVTSAAEKVAAEVRGEVSAAGGDPDQVRVDEYTTDRRAAAVVAPADVQATNGVLSRGSNAAGVHITT</sequence>
<protein>
    <recommendedName>
        <fullName evidence="3">Head-to-tail connector protein</fullName>
    </recommendedName>
</protein>
<evidence type="ECO:0000313" key="1">
    <source>
        <dbReference type="EMBL" id="AZS11184.1"/>
    </source>
</evidence>
<organism evidence="1 2">
    <name type="scientific">Gordonia phage WheatThin</name>
    <dbReference type="NCBI Taxonomy" id="2499029"/>
    <lineage>
        <taxon>Viruses</taxon>
        <taxon>Duplodnaviria</taxon>
        <taxon>Heunggongvirae</taxon>
        <taxon>Uroviricota</taxon>
        <taxon>Caudoviricetes</taxon>
        <taxon>Betterkatzvirus</taxon>
        <taxon>Betterkatzvirus betterkatz</taxon>
    </lineage>
</organism>
<reference evidence="1 2" key="1">
    <citation type="submission" date="2018-12" db="EMBL/GenBank/DDBJ databases">
        <authorList>
            <person name="Lauer M.J."/>
            <person name="Stoner T.H."/>
            <person name="Garlena R.A."/>
            <person name="Russell D.A."/>
            <person name="Pope W.H."/>
            <person name="Jacobs-Sera D."/>
            <person name="Hatfull G.F."/>
        </authorList>
    </citation>
    <scope>NUCLEOTIDE SEQUENCE [LARGE SCALE GENOMIC DNA]</scope>
</reference>
<dbReference type="Proteomes" id="UP000288156">
    <property type="component" value="Genome"/>
</dbReference>
<dbReference type="EMBL" id="MK279893">
    <property type="protein sequence ID" value="AZS11184.1"/>
    <property type="molecule type" value="Genomic_DNA"/>
</dbReference>
<evidence type="ECO:0000313" key="2">
    <source>
        <dbReference type="Proteomes" id="UP000288156"/>
    </source>
</evidence>
<gene>
    <name evidence="1" type="primary">15</name>
    <name evidence="1" type="ORF">PBI_WHEATTHIN_15</name>
</gene>
<accession>A0A3S9ULI7</accession>
<evidence type="ECO:0008006" key="3">
    <source>
        <dbReference type="Google" id="ProtNLM"/>
    </source>
</evidence>
<proteinExistence type="predicted"/>